<dbReference type="GO" id="GO:0032259">
    <property type="term" value="P:methylation"/>
    <property type="evidence" value="ECO:0007669"/>
    <property type="project" value="UniProtKB-KW"/>
</dbReference>
<dbReference type="EC" id="2.1.1.107" evidence="1"/>
<dbReference type="GO" id="GO:0004852">
    <property type="term" value="F:uroporphyrinogen-III synthase activity"/>
    <property type="evidence" value="ECO:0007669"/>
    <property type="project" value="InterPro"/>
</dbReference>
<dbReference type="GO" id="GO:0019354">
    <property type="term" value="P:siroheme biosynthetic process"/>
    <property type="evidence" value="ECO:0007669"/>
    <property type="project" value="InterPro"/>
</dbReference>
<proteinExistence type="inferred from homology"/>
<comment type="caution">
    <text evidence="9">The sequence shown here is derived from an EMBL/GenBank/DDBJ whole genome shotgun (WGS) entry which is preliminary data.</text>
</comment>
<evidence type="ECO:0000256" key="1">
    <source>
        <dbReference type="ARBA" id="ARBA00012162"/>
    </source>
</evidence>
<dbReference type="NCBIfam" id="NF004790">
    <property type="entry name" value="PRK06136.1"/>
    <property type="match status" value="1"/>
</dbReference>
<keyword evidence="5" id="KW-0627">Porphyrin biosynthesis</keyword>
<dbReference type="AlphaFoldDB" id="A0A2H5XCJ0"/>
<dbReference type="PANTHER" id="PTHR45790">
    <property type="entry name" value="SIROHEME SYNTHASE-RELATED"/>
    <property type="match status" value="1"/>
</dbReference>
<keyword evidence="3 6" id="KW-0808">Transferase</keyword>
<sequence>MPNGFVWIVGAGPGDARLLTLKAKECLERADVVVYDRLLTPSVMAFIRSDAELIYAGKAPGGVQPLPQSAINELLIAKAREGKKVVRLKNGDPFVFGRGAEEAEALAQAGIPFEIVPGLSSVFTVPAYAGIPLTDRRYASSFAVAAGHGAEGKPTPFQALAAAETVVALMAVSELPRIVAELLDGGKDPQTPAAVIEWGATPRQRTLVAPLAQLPDLARRHQVQPPAVLVVGEVVRLRERIAWYERKPLFGKRVLVTRAEEQAEALASKLEDLGAEAIRLPLIKIVPVDDEAPLNAALERALQGGYDWIVFTSTHGVRTFFERVWQRGADARVFASTKFAVIGPATGDALRQWGICWDAMPERYTNEGLSELLTTQVVSAATRPPRFLLWRAHGAREVLAHRLRQAGAQVDEVYAYRTVPTELPPDYLAALLRDPIHIITFTSPSTVQAFFAVLGEARATQILQNAAIAVIGPVTEQAVRQRGFVPAIVSAVHTIDGLVDALTQSPLVREKGSTGCQPPQ</sequence>
<dbReference type="InterPro" id="IPR000878">
    <property type="entry name" value="4pyrrol_Mease"/>
</dbReference>
<comment type="similarity">
    <text evidence="6">Belongs to the precorrin methyltransferase family.</text>
</comment>
<dbReference type="NCBIfam" id="TIGR01469">
    <property type="entry name" value="cobA_cysG_Cterm"/>
    <property type="match status" value="1"/>
</dbReference>
<organism evidence="9 10">
    <name type="scientific">Candidatus Fervidibacter japonicus</name>
    <dbReference type="NCBI Taxonomy" id="2035412"/>
    <lineage>
        <taxon>Bacteria</taxon>
        <taxon>Candidatus Fervidibacterota</taxon>
        <taxon>Candidatus Fervidibacter</taxon>
    </lineage>
</organism>
<dbReference type="Proteomes" id="UP000236173">
    <property type="component" value="Unassembled WGS sequence"/>
</dbReference>
<dbReference type="PROSITE" id="PS00839">
    <property type="entry name" value="SUMT_1"/>
    <property type="match status" value="1"/>
</dbReference>
<dbReference type="GO" id="GO:0004851">
    <property type="term" value="F:uroporphyrin-III C-methyltransferase activity"/>
    <property type="evidence" value="ECO:0007669"/>
    <property type="project" value="UniProtKB-EC"/>
</dbReference>
<accession>A0A2H5XCJ0</accession>
<keyword evidence="4" id="KW-0949">S-adenosyl-L-methionine</keyword>
<dbReference type="Pfam" id="PF00590">
    <property type="entry name" value="TP_methylase"/>
    <property type="match status" value="1"/>
</dbReference>
<dbReference type="FunFam" id="3.40.1010.10:FF:000001">
    <property type="entry name" value="Siroheme synthase"/>
    <property type="match status" value="1"/>
</dbReference>
<dbReference type="FunFam" id="3.30.950.10:FF:000001">
    <property type="entry name" value="Siroheme synthase"/>
    <property type="match status" value="1"/>
</dbReference>
<evidence type="ECO:0000256" key="4">
    <source>
        <dbReference type="ARBA" id="ARBA00022691"/>
    </source>
</evidence>
<evidence type="ECO:0000256" key="6">
    <source>
        <dbReference type="RuleBase" id="RU003960"/>
    </source>
</evidence>
<dbReference type="SUPFAM" id="SSF69618">
    <property type="entry name" value="HemD-like"/>
    <property type="match status" value="1"/>
</dbReference>
<gene>
    <name evidence="9" type="primary">nasF</name>
    <name evidence="9" type="ORF">HRbin17_01417</name>
</gene>
<reference evidence="10" key="1">
    <citation type="submission" date="2017-09" db="EMBL/GenBank/DDBJ databases">
        <title>Metaegenomics of thermophilic ammonia-oxidizing enrichment culture.</title>
        <authorList>
            <person name="Kato S."/>
            <person name="Suzuki K."/>
        </authorList>
    </citation>
    <scope>NUCLEOTIDE SEQUENCE [LARGE SCALE GENOMIC DNA]</scope>
</reference>
<evidence type="ECO:0000259" key="8">
    <source>
        <dbReference type="Pfam" id="PF02602"/>
    </source>
</evidence>
<dbReference type="PANTHER" id="PTHR45790:SF3">
    <property type="entry name" value="S-ADENOSYL-L-METHIONINE-DEPENDENT UROPORPHYRINOGEN III METHYLTRANSFERASE, CHLOROPLASTIC"/>
    <property type="match status" value="1"/>
</dbReference>
<dbReference type="InterPro" id="IPR014777">
    <property type="entry name" value="4pyrrole_Mease_sub1"/>
</dbReference>
<dbReference type="Gene3D" id="3.40.1010.10">
    <property type="entry name" value="Cobalt-precorrin-4 Transmethylase, Domain 1"/>
    <property type="match status" value="1"/>
</dbReference>
<dbReference type="CDD" id="cd06578">
    <property type="entry name" value="HemD"/>
    <property type="match status" value="1"/>
</dbReference>
<dbReference type="PROSITE" id="PS00840">
    <property type="entry name" value="SUMT_2"/>
    <property type="match status" value="1"/>
</dbReference>
<dbReference type="SUPFAM" id="SSF53790">
    <property type="entry name" value="Tetrapyrrole methylase"/>
    <property type="match status" value="1"/>
</dbReference>
<dbReference type="InterPro" id="IPR003754">
    <property type="entry name" value="4pyrrol_synth_uPrphyn_synth"/>
</dbReference>
<dbReference type="Gene3D" id="3.40.50.10090">
    <property type="match status" value="2"/>
</dbReference>
<dbReference type="CDD" id="cd11642">
    <property type="entry name" value="SUMT"/>
    <property type="match status" value="1"/>
</dbReference>
<dbReference type="InterPro" id="IPR050161">
    <property type="entry name" value="Siro_Cobalamin_biosynth"/>
</dbReference>
<evidence type="ECO:0000313" key="9">
    <source>
        <dbReference type="EMBL" id="GBC98900.1"/>
    </source>
</evidence>
<evidence type="ECO:0000256" key="2">
    <source>
        <dbReference type="ARBA" id="ARBA00022603"/>
    </source>
</evidence>
<keyword evidence="2 6" id="KW-0489">Methyltransferase</keyword>
<dbReference type="InterPro" id="IPR014776">
    <property type="entry name" value="4pyrrole_Mease_sub2"/>
</dbReference>
<dbReference type="Pfam" id="PF02602">
    <property type="entry name" value="HEM4"/>
    <property type="match status" value="1"/>
</dbReference>
<dbReference type="InterPro" id="IPR036108">
    <property type="entry name" value="4pyrrol_syn_uPrphyn_synt_sf"/>
</dbReference>
<evidence type="ECO:0000259" key="7">
    <source>
        <dbReference type="Pfam" id="PF00590"/>
    </source>
</evidence>
<dbReference type="InterPro" id="IPR003043">
    <property type="entry name" value="Uropor_MeTrfase_CS"/>
</dbReference>
<dbReference type="EMBL" id="BEHT01000017">
    <property type="protein sequence ID" value="GBC98900.1"/>
    <property type="molecule type" value="Genomic_DNA"/>
</dbReference>
<name>A0A2H5XCJ0_9BACT</name>
<dbReference type="Gene3D" id="3.30.950.10">
    <property type="entry name" value="Methyltransferase, Cobalt-precorrin-4 Transmethylase, Domain 2"/>
    <property type="match status" value="1"/>
</dbReference>
<protein>
    <recommendedName>
        <fullName evidence="1">uroporphyrinogen-III C-methyltransferase</fullName>
        <ecNumber evidence="1">2.1.1.107</ecNumber>
    </recommendedName>
</protein>
<evidence type="ECO:0000256" key="3">
    <source>
        <dbReference type="ARBA" id="ARBA00022679"/>
    </source>
</evidence>
<evidence type="ECO:0000256" key="5">
    <source>
        <dbReference type="ARBA" id="ARBA00023244"/>
    </source>
</evidence>
<feature type="domain" description="Tetrapyrrole methylase" evidence="7">
    <location>
        <begin position="6"/>
        <end position="214"/>
    </location>
</feature>
<dbReference type="InterPro" id="IPR035996">
    <property type="entry name" value="4pyrrol_Methylase_sf"/>
</dbReference>
<dbReference type="InterPro" id="IPR006366">
    <property type="entry name" value="CobA/CysG_C"/>
</dbReference>
<feature type="domain" description="Tetrapyrrole biosynthesis uroporphyrinogen III synthase" evidence="8">
    <location>
        <begin position="265"/>
        <end position="499"/>
    </location>
</feature>
<evidence type="ECO:0000313" key="10">
    <source>
        <dbReference type="Proteomes" id="UP000236173"/>
    </source>
</evidence>